<reference evidence="2 3" key="1">
    <citation type="submission" date="2014-06" db="EMBL/GenBank/DDBJ databases">
        <title>Evolutionary Origins and Diversification of the Mycorrhizal Mutualists.</title>
        <authorList>
            <consortium name="DOE Joint Genome Institute"/>
            <consortium name="Mycorrhizal Genomics Consortium"/>
            <person name="Kohler A."/>
            <person name="Kuo A."/>
            <person name="Nagy L.G."/>
            <person name="Floudas D."/>
            <person name="Copeland A."/>
            <person name="Barry K.W."/>
            <person name="Cichocki N."/>
            <person name="Veneault-Fourrey C."/>
            <person name="LaButti K."/>
            <person name="Lindquist E.A."/>
            <person name="Lipzen A."/>
            <person name="Lundell T."/>
            <person name="Morin E."/>
            <person name="Murat C."/>
            <person name="Riley R."/>
            <person name="Ohm R."/>
            <person name="Sun H."/>
            <person name="Tunlid A."/>
            <person name="Henrissat B."/>
            <person name="Grigoriev I.V."/>
            <person name="Hibbett D.S."/>
            <person name="Martin F."/>
        </authorList>
    </citation>
    <scope>NUCLEOTIDE SEQUENCE [LARGE SCALE GENOMIC DNA]</scope>
    <source>
        <strain evidence="2 3">FD-325 SS-3</strain>
    </source>
</reference>
<dbReference type="Gene3D" id="3.90.1150.10">
    <property type="entry name" value="Aspartate Aminotransferase, domain 1"/>
    <property type="match status" value="1"/>
</dbReference>
<accession>A0A0C9T370</accession>
<feature type="domain" description="Aminotransferase class V" evidence="1">
    <location>
        <begin position="29"/>
        <end position="418"/>
    </location>
</feature>
<organism evidence="2 3">
    <name type="scientific">Plicaturopsis crispa FD-325 SS-3</name>
    <dbReference type="NCBI Taxonomy" id="944288"/>
    <lineage>
        <taxon>Eukaryota</taxon>
        <taxon>Fungi</taxon>
        <taxon>Dikarya</taxon>
        <taxon>Basidiomycota</taxon>
        <taxon>Agaricomycotina</taxon>
        <taxon>Agaricomycetes</taxon>
        <taxon>Agaricomycetidae</taxon>
        <taxon>Amylocorticiales</taxon>
        <taxon>Amylocorticiaceae</taxon>
        <taxon>Plicatura</taxon>
        <taxon>Plicaturopsis crispa</taxon>
    </lineage>
</organism>
<evidence type="ECO:0000313" key="3">
    <source>
        <dbReference type="Proteomes" id="UP000053263"/>
    </source>
</evidence>
<dbReference type="InterPro" id="IPR015421">
    <property type="entry name" value="PyrdxlP-dep_Trfase_major"/>
</dbReference>
<name>A0A0C9T370_PLICR</name>
<dbReference type="OrthoDB" id="420046at2759"/>
<dbReference type="Pfam" id="PF00266">
    <property type="entry name" value="Aminotran_5"/>
    <property type="match status" value="1"/>
</dbReference>
<protein>
    <recommendedName>
        <fullName evidence="1">Aminotransferase class V domain-containing protein</fullName>
    </recommendedName>
</protein>
<dbReference type="InterPro" id="IPR015424">
    <property type="entry name" value="PyrdxlP-dep_Trfase"/>
</dbReference>
<dbReference type="Proteomes" id="UP000053263">
    <property type="component" value="Unassembled WGS sequence"/>
</dbReference>
<dbReference type="InterPro" id="IPR000192">
    <property type="entry name" value="Aminotrans_V_dom"/>
</dbReference>
<evidence type="ECO:0000259" key="1">
    <source>
        <dbReference type="Pfam" id="PF00266"/>
    </source>
</evidence>
<dbReference type="PANTHER" id="PTHR43586:SF21">
    <property type="entry name" value="PYRIDOXAL PHOSPHATE (PLP)-DEPENDENT ASPARTATE AMINOTRANSFERASE SUPERFAMILY"/>
    <property type="match status" value="1"/>
</dbReference>
<dbReference type="PANTHER" id="PTHR43586">
    <property type="entry name" value="CYSTEINE DESULFURASE"/>
    <property type="match status" value="1"/>
</dbReference>
<dbReference type="EMBL" id="KN832574">
    <property type="protein sequence ID" value="KII83699.1"/>
    <property type="molecule type" value="Genomic_DNA"/>
</dbReference>
<sequence length="428" mass="46210">MAASTPANDALDIAKIRAQFPALASGFIFGDNAGGSQILGDAIDRLRDYLVNSNCQLGATYSVSALSTQRVLEGVRDVAALFNAKGPEEVTLGYTSSLLVENLARALEPDVQPGDELVITGEHEANAGPWKKLAARKGLTLKVWHPVPNNPENPYSVALRVDDLLPLITPRTRIVAFTACSNILGSIVPVQDVVAAVRRVAKERGADRVQVSVDCVAYAPHRRMDVQAWVVDFCVFSLYKVYGPHAAALYIRASALPSLSSIAHHFLPTSAVSKLQLGGPGYELNWAATAIAPYLRSLTPAGTLEAAFDAVAAHEQTLVRPLLGYLRGKAARGVRIVGEEREGLGRVPTVSFVVVGEHPVRSKDIVDVFDRKGGIGIRYGHFYAYTLVDSLQPKLDIDDGVVRISFVHYNTVQEVERVIEVLEEALAT</sequence>
<dbReference type="AlphaFoldDB" id="A0A0C9T370"/>
<dbReference type="HOGENOM" id="CLU_003433_2_2_1"/>
<dbReference type="SUPFAM" id="SSF53383">
    <property type="entry name" value="PLP-dependent transferases"/>
    <property type="match status" value="1"/>
</dbReference>
<dbReference type="InterPro" id="IPR015422">
    <property type="entry name" value="PyrdxlP-dep_Trfase_small"/>
</dbReference>
<proteinExistence type="predicted"/>
<dbReference type="Gene3D" id="3.40.640.10">
    <property type="entry name" value="Type I PLP-dependent aspartate aminotransferase-like (Major domain)"/>
    <property type="match status" value="1"/>
</dbReference>
<keyword evidence="3" id="KW-1185">Reference proteome</keyword>
<gene>
    <name evidence="2" type="ORF">PLICRDRAFT_58168</name>
</gene>
<evidence type="ECO:0000313" key="2">
    <source>
        <dbReference type="EMBL" id="KII83699.1"/>
    </source>
</evidence>